<name>A0A7J5XT13_DISMA</name>
<dbReference type="InterPro" id="IPR045860">
    <property type="entry name" value="Snake_toxin-like_sf"/>
</dbReference>
<dbReference type="AlphaFoldDB" id="A0A7J5XT13"/>
<keyword evidence="14 27" id="KW-0418">Kinase</keyword>
<evidence type="ECO:0000256" key="14">
    <source>
        <dbReference type="ARBA" id="ARBA00022777"/>
    </source>
</evidence>
<dbReference type="PANTHER" id="PTHR23255:SF55">
    <property type="entry name" value="TGF-BETA RECEPTOR TYPE-2"/>
    <property type="match status" value="1"/>
</dbReference>
<keyword evidence="22" id="KW-0325">Glycoprotein</keyword>
<keyword evidence="13 26" id="KW-0547">Nucleotide-binding</keyword>
<evidence type="ECO:0000256" key="3">
    <source>
        <dbReference type="ARBA" id="ARBA00009605"/>
    </source>
</evidence>
<dbReference type="Gene3D" id="1.10.510.10">
    <property type="entry name" value="Transferase(Phosphotransferase) domain 1"/>
    <property type="match status" value="1"/>
</dbReference>
<evidence type="ECO:0000256" key="11">
    <source>
        <dbReference type="ARBA" id="ARBA00022723"/>
    </source>
</evidence>
<dbReference type="PRINTS" id="PR00653">
    <property type="entry name" value="ACTIVIN2R"/>
</dbReference>
<feature type="compositionally biased region" description="Basic and acidic residues" evidence="28">
    <location>
        <begin position="515"/>
        <end position="537"/>
    </location>
</feature>
<dbReference type="GO" id="GO:0007507">
    <property type="term" value="P:heart development"/>
    <property type="evidence" value="ECO:0007669"/>
    <property type="project" value="TreeGrafter"/>
</dbReference>
<keyword evidence="31" id="KW-1185">Reference proteome</keyword>
<feature type="domain" description="Protein kinase" evidence="29">
    <location>
        <begin position="239"/>
        <end position="502"/>
    </location>
</feature>
<dbReference type="InterPro" id="IPR008271">
    <property type="entry name" value="Ser/Thr_kinase_AS"/>
</dbReference>
<dbReference type="EC" id="2.7.11.30" evidence="27"/>
<dbReference type="GO" id="GO:0006915">
    <property type="term" value="P:apoptotic process"/>
    <property type="evidence" value="ECO:0007669"/>
    <property type="project" value="UniProtKB-KW"/>
</dbReference>
<feature type="region of interest" description="Disordered" evidence="28">
    <location>
        <begin position="511"/>
        <end position="548"/>
    </location>
</feature>
<keyword evidence="7" id="KW-0341">Growth regulation</keyword>
<dbReference type="PROSITE" id="PS00107">
    <property type="entry name" value="PROTEIN_KINASE_ATP"/>
    <property type="match status" value="1"/>
</dbReference>
<proteinExistence type="inferred from homology"/>
<evidence type="ECO:0000256" key="24">
    <source>
        <dbReference type="ARBA" id="ARBA00047681"/>
    </source>
</evidence>
<dbReference type="SUPFAM" id="SSF56112">
    <property type="entry name" value="Protein kinase-like (PK-like)"/>
    <property type="match status" value="1"/>
</dbReference>
<comment type="subcellular location">
    <subcellularLocation>
        <location evidence="1">Cell membrane</location>
        <topology evidence="1">Single-pass type I membrane protein</topology>
    </subcellularLocation>
    <subcellularLocation>
        <location evidence="2">Membrane raft</location>
    </subcellularLocation>
    <subcellularLocation>
        <location evidence="27">Membrane</location>
        <topology evidence="27">Single-pass type I membrane protein</topology>
    </subcellularLocation>
</comment>
<evidence type="ECO:0000259" key="29">
    <source>
        <dbReference type="PROSITE" id="PS50011"/>
    </source>
</evidence>
<keyword evidence="15" id="KW-0221">Differentiation</keyword>
<evidence type="ECO:0000256" key="18">
    <source>
        <dbReference type="ARBA" id="ARBA00022989"/>
    </source>
</evidence>
<sequence>MPPLYPMSQLCMFCDLELSSCSGTGTCMSNCSITSICDDSNEVCVSIWRKNETGFSIETLCHDPSKPLYGVMLEDYNSSTCVMKEKNTTSGMAHFCSCTDEECNDNMVTSLPVAGFLHAPPEYDTSLDKSKLLINIHQSGNSTVKDVLDPTPDDPLVSVLLVSLVPLVVMGIVVVGMFHWYRAYRQRGIREWESNIKKRKPKATGLDCDACAIMMDDDGSDSSSTHANSLNHNTEPLPIELDLLVGKGRFAQVYKAKLKQSTSDQFETVAVKIFPYEEYASWKNEKDIFSNTDLRHENVLHFLTAEERKVEKQYWIITAFHHRGNLQVLGMSLSQGVAHLHSDRLLCGRPKVPIVHRDLKSSNILVKNDLTLCLSDFGLALRLDSCLTVDDLANSGQVGTARYMAPEVLEARLNLENMESFKQTDIYSMALVLWEMTSRCEAIGEVKDYEPAYGSKVREHPCVESMKDNGIAVICATIMECWDHDPEARLTAHCVAERISELEDEMEKLSPQLLGREDPRRAEDPHGLGDPGGRTENHGNTGPGVSNDAALHLHQQETKDVCWNVRKMEVEGNDRRRIPDKMMISASTWPGTLRGTMSPYPTVVTVMMDHQYDAGMLLKLTMGDLAAWGASSLSARCMSGEKRVTATHTKSSSRPKSVTLCWIVSPKVFRPREWRASLMM</sequence>
<evidence type="ECO:0000256" key="23">
    <source>
        <dbReference type="ARBA" id="ARBA00023211"/>
    </source>
</evidence>
<dbReference type="FunFam" id="3.30.200.20:FF:000213">
    <property type="entry name" value="TGF-beta receptor type-2"/>
    <property type="match status" value="1"/>
</dbReference>
<dbReference type="InterPro" id="IPR017441">
    <property type="entry name" value="Protein_kinase_ATP_BS"/>
</dbReference>
<dbReference type="Gene3D" id="2.10.60.10">
    <property type="entry name" value="CD59"/>
    <property type="match status" value="1"/>
</dbReference>
<dbReference type="CDD" id="cd23538">
    <property type="entry name" value="TFP_LU_ECD_TGFR2"/>
    <property type="match status" value="1"/>
</dbReference>
<dbReference type="GO" id="GO:0043235">
    <property type="term" value="C:receptor complex"/>
    <property type="evidence" value="ECO:0007669"/>
    <property type="project" value="TreeGrafter"/>
</dbReference>
<dbReference type="InterPro" id="IPR000719">
    <property type="entry name" value="Prot_kinase_dom"/>
</dbReference>
<comment type="cofactor">
    <cofactor evidence="27">
        <name>Mg(2+)</name>
        <dbReference type="ChEBI" id="CHEBI:18420"/>
    </cofactor>
    <cofactor evidence="27">
        <name>Mn(2+)</name>
        <dbReference type="ChEBI" id="CHEBI:29035"/>
    </cofactor>
</comment>
<dbReference type="InterPro" id="IPR001245">
    <property type="entry name" value="Ser-Thr/Tyr_kinase_cat_dom"/>
</dbReference>
<dbReference type="InterPro" id="IPR015013">
    <property type="entry name" value="Transforming_GF_b_rcpt_2_ecto"/>
</dbReference>
<evidence type="ECO:0000256" key="4">
    <source>
        <dbReference type="ARBA" id="ARBA00022475"/>
    </source>
</evidence>
<dbReference type="PANTHER" id="PTHR23255">
    <property type="entry name" value="TRANSFORMING GROWTH FACTOR-BETA RECEPTOR TYPE I AND II"/>
    <property type="match status" value="1"/>
</dbReference>
<evidence type="ECO:0000256" key="12">
    <source>
        <dbReference type="ARBA" id="ARBA00022729"/>
    </source>
</evidence>
<evidence type="ECO:0000256" key="2">
    <source>
        <dbReference type="ARBA" id="ARBA00004285"/>
    </source>
</evidence>
<dbReference type="PROSITE" id="PS50011">
    <property type="entry name" value="PROTEIN_KINASE_DOM"/>
    <property type="match status" value="1"/>
</dbReference>
<reference evidence="30 31" key="1">
    <citation type="submission" date="2020-03" db="EMBL/GenBank/DDBJ databases">
        <title>Dissostichus mawsoni Genome sequencing and assembly.</title>
        <authorList>
            <person name="Park H."/>
        </authorList>
    </citation>
    <scope>NUCLEOTIDE SEQUENCE [LARGE SCALE GENOMIC DNA]</scope>
    <source>
        <strain evidence="30">DM0001</strain>
        <tissue evidence="30">Muscle</tissue>
    </source>
</reference>
<feature type="binding site" evidence="26">
    <location>
        <position position="272"/>
    </location>
    <ligand>
        <name>ATP</name>
        <dbReference type="ChEBI" id="CHEBI:30616"/>
    </ligand>
</feature>
<keyword evidence="8 27" id="KW-0808">Transferase</keyword>
<dbReference type="EMBL" id="JAAKFY010000021">
    <property type="protein sequence ID" value="KAF3840232.1"/>
    <property type="molecule type" value="Genomic_DNA"/>
</dbReference>
<dbReference type="OrthoDB" id="547665at2759"/>
<keyword evidence="16 26" id="KW-0067">ATP-binding</keyword>
<dbReference type="SMART" id="SM00220">
    <property type="entry name" value="S_TKc"/>
    <property type="match status" value="1"/>
</dbReference>
<comment type="catalytic activity">
    <reaction evidence="25 27">
        <text>L-threonyl-[receptor-protein] + ATP = O-phospho-L-threonyl-[receptor-protein] + ADP + H(+)</text>
        <dbReference type="Rhea" id="RHEA:44880"/>
        <dbReference type="Rhea" id="RHEA-COMP:11024"/>
        <dbReference type="Rhea" id="RHEA-COMP:11025"/>
        <dbReference type="ChEBI" id="CHEBI:15378"/>
        <dbReference type="ChEBI" id="CHEBI:30013"/>
        <dbReference type="ChEBI" id="CHEBI:30616"/>
        <dbReference type="ChEBI" id="CHEBI:61977"/>
        <dbReference type="ChEBI" id="CHEBI:456216"/>
        <dbReference type="EC" id="2.7.11.30"/>
    </reaction>
</comment>
<keyword evidence="11 27" id="KW-0479">Metal-binding</keyword>
<evidence type="ECO:0000256" key="1">
    <source>
        <dbReference type="ARBA" id="ARBA00004251"/>
    </source>
</evidence>
<dbReference type="GO" id="GO:0030154">
    <property type="term" value="P:cell differentiation"/>
    <property type="evidence" value="ECO:0007669"/>
    <property type="project" value="UniProtKB-KW"/>
</dbReference>
<keyword evidence="6" id="KW-0597">Phosphoprotein</keyword>
<accession>A0A7J5XT13</accession>
<evidence type="ECO:0000256" key="13">
    <source>
        <dbReference type="ARBA" id="ARBA00022741"/>
    </source>
</evidence>
<dbReference type="InterPro" id="IPR011009">
    <property type="entry name" value="Kinase-like_dom_sf"/>
</dbReference>
<evidence type="ECO:0000256" key="7">
    <source>
        <dbReference type="ARBA" id="ARBA00022604"/>
    </source>
</evidence>
<gene>
    <name evidence="30" type="ORF">F7725_018949</name>
</gene>
<keyword evidence="4" id="KW-1003">Cell membrane</keyword>
<keyword evidence="17 27" id="KW-0460">Magnesium</keyword>
<evidence type="ECO:0000313" key="31">
    <source>
        <dbReference type="Proteomes" id="UP000518266"/>
    </source>
</evidence>
<evidence type="ECO:0000256" key="27">
    <source>
        <dbReference type="RuleBase" id="RU361271"/>
    </source>
</evidence>
<organism evidence="30 31">
    <name type="scientific">Dissostichus mawsoni</name>
    <name type="common">Antarctic cod</name>
    <dbReference type="NCBI Taxonomy" id="36200"/>
    <lineage>
        <taxon>Eukaryota</taxon>
        <taxon>Metazoa</taxon>
        <taxon>Chordata</taxon>
        <taxon>Craniata</taxon>
        <taxon>Vertebrata</taxon>
        <taxon>Euteleostomi</taxon>
        <taxon>Actinopterygii</taxon>
        <taxon>Neopterygii</taxon>
        <taxon>Teleostei</taxon>
        <taxon>Neoteleostei</taxon>
        <taxon>Acanthomorphata</taxon>
        <taxon>Eupercaria</taxon>
        <taxon>Perciformes</taxon>
        <taxon>Notothenioidei</taxon>
        <taxon>Nototheniidae</taxon>
        <taxon>Dissostichus</taxon>
    </lineage>
</organism>
<dbReference type="Gene3D" id="3.30.200.20">
    <property type="entry name" value="Phosphorylase Kinase, domain 1"/>
    <property type="match status" value="1"/>
</dbReference>
<keyword evidence="19 27" id="KW-0472">Membrane</keyword>
<evidence type="ECO:0000256" key="16">
    <source>
        <dbReference type="ARBA" id="ARBA00022840"/>
    </source>
</evidence>
<comment type="catalytic activity">
    <reaction evidence="24">
        <text>L-seryl-[receptor-protein] + ATP = O-phospho-L-seryl-[receptor-protein] + ADP + H(+)</text>
        <dbReference type="Rhea" id="RHEA:18673"/>
        <dbReference type="Rhea" id="RHEA-COMP:11022"/>
        <dbReference type="Rhea" id="RHEA-COMP:11023"/>
        <dbReference type="ChEBI" id="CHEBI:15378"/>
        <dbReference type="ChEBI" id="CHEBI:29999"/>
        <dbReference type="ChEBI" id="CHEBI:30616"/>
        <dbReference type="ChEBI" id="CHEBI:83421"/>
        <dbReference type="ChEBI" id="CHEBI:456216"/>
        <dbReference type="EC" id="2.7.11.30"/>
    </reaction>
</comment>
<keyword evidence="9 27" id="KW-0812">Transmembrane</keyword>
<keyword evidence="20" id="KW-1015">Disulfide bond</keyword>
<evidence type="ECO:0000256" key="20">
    <source>
        <dbReference type="ARBA" id="ARBA00023157"/>
    </source>
</evidence>
<keyword evidence="23 27" id="KW-0464">Manganese</keyword>
<protein>
    <recommendedName>
        <fullName evidence="27">Serine/threonine-protein kinase receptor</fullName>
        <ecNumber evidence="27">2.7.11.30</ecNumber>
    </recommendedName>
</protein>
<evidence type="ECO:0000256" key="28">
    <source>
        <dbReference type="SAM" id="MobiDB-lite"/>
    </source>
</evidence>
<dbReference type="GO" id="GO:0045121">
    <property type="term" value="C:membrane raft"/>
    <property type="evidence" value="ECO:0007669"/>
    <property type="project" value="UniProtKB-SubCell"/>
</dbReference>
<evidence type="ECO:0000256" key="17">
    <source>
        <dbReference type="ARBA" id="ARBA00022842"/>
    </source>
</evidence>
<dbReference type="GO" id="GO:0005524">
    <property type="term" value="F:ATP binding"/>
    <property type="evidence" value="ECO:0007669"/>
    <property type="project" value="UniProtKB-UniRule"/>
</dbReference>
<dbReference type="InterPro" id="IPR000333">
    <property type="entry name" value="TGFB_receptor"/>
</dbReference>
<dbReference type="GO" id="GO:0071363">
    <property type="term" value="P:cellular response to growth factor stimulus"/>
    <property type="evidence" value="ECO:0007669"/>
    <property type="project" value="TreeGrafter"/>
</dbReference>
<evidence type="ECO:0000256" key="9">
    <source>
        <dbReference type="ARBA" id="ARBA00022692"/>
    </source>
</evidence>
<evidence type="ECO:0000256" key="10">
    <source>
        <dbReference type="ARBA" id="ARBA00022703"/>
    </source>
</evidence>
<evidence type="ECO:0000256" key="21">
    <source>
        <dbReference type="ARBA" id="ARBA00023170"/>
    </source>
</evidence>
<keyword evidence="18 27" id="KW-1133">Transmembrane helix</keyword>
<keyword evidence="21 27" id="KW-0675">Receptor</keyword>
<dbReference type="GO" id="GO:0046872">
    <property type="term" value="F:metal ion binding"/>
    <property type="evidence" value="ECO:0007669"/>
    <property type="project" value="UniProtKB-KW"/>
</dbReference>
<dbReference type="PROSITE" id="PS00108">
    <property type="entry name" value="PROTEIN_KINASE_ST"/>
    <property type="match status" value="1"/>
</dbReference>
<keyword evidence="5 27" id="KW-0723">Serine/threonine-protein kinase</keyword>
<evidence type="ECO:0000256" key="6">
    <source>
        <dbReference type="ARBA" id="ARBA00022553"/>
    </source>
</evidence>
<dbReference type="Proteomes" id="UP000518266">
    <property type="component" value="Unassembled WGS sequence"/>
</dbReference>
<evidence type="ECO:0000256" key="26">
    <source>
        <dbReference type="PROSITE-ProRule" id="PRU10141"/>
    </source>
</evidence>
<keyword evidence="12" id="KW-0732">Signal</keyword>
<comment type="similarity">
    <text evidence="3 27">Belongs to the protein kinase superfamily. TKL Ser/Thr protein kinase family. TGFB receptor subfamily.</text>
</comment>
<keyword evidence="10" id="KW-0053">Apoptosis</keyword>
<evidence type="ECO:0000256" key="15">
    <source>
        <dbReference type="ARBA" id="ARBA00022782"/>
    </source>
</evidence>
<dbReference type="Pfam" id="PF08917">
    <property type="entry name" value="ecTbetaR2"/>
    <property type="match status" value="1"/>
</dbReference>
<evidence type="ECO:0000256" key="25">
    <source>
        <dbReference type="ARBA" id="ARBA00048773"/>
    </source>
</evidence>
<evidence type="ECO:0000256" key="19">
    <source>
        <dbReference type="ARBA" id="ARBA00023136"/>
    </source>
</evidence>
<comment type="caution">
    <text evidence="30">The sequence shown here is derived from an EMBL/GenBank/DDBJ whole genome shotgun (WGS) entry which is preliminary data.</text>
</comment>
<feature type="transmembrane region" description="Helical" evidence="27">
    <location>
        <begin position="156"/>
        <end position="181"/>
    </location>
</feature>
<evidence type="ECO:0000256" key="8">
    <source>
        <dbReference type="ARBA" id="ARBA00022679"/>
    </source>
</evidence>
<evidence type="ECO:0000256" key="22">
    <source>
        <dbReference type="ARBA" id="ARBA00023180"/>
    </source>
</evidence>
<dbReference type="GO" id="GO:0005026">
    <property type="term" value="F:transforming growth factor beta receptor activity, type II"/>
    <property type="evidence" value="ECO:0007669"/>
    <property type="project" value="InterPro"/>
</dbReference>
<dbReference type="SUPFAM" id="SSF57302">
    <property type="entry name" value="Snake toxin-like"/>
    <property type="match status" value="1"/>
</dbReference>
<dbReference type="GO" id="GO:0005886">
    <property type="term" value="C:plasma membrane"/>
    <property type="evidence" value="ECO:0007669"/>
    <property type="project" value="UniProtKB-SubCell"/>
</dbReference>
<dbReference type="Pfam" id="PF07714">
    <property type="entry name" value="PK_Tyr_Ser-Thr"/>
    <property type="match status" value="1"/>
</dbReference>
<evidence type="ECO:0000313" key="30">
    <source>
        <dbReference type="EMBL" id="KAF3840232.1"/>
    </source>
</evidence>
<evidence type="ECO:0000256" key="5">
    <source>
        <dbReference type="ARBA" id="ARBA00022527"/>
    </source>
</evidence>